<feature type="compositionally biased region" description="Low complexity" evidence="1">
    <location>
        <begin position="187"/>
        <end position="202"/>
    </location>
</feature>
<evidence type="ECO:0000313" key="3">
    <source>
        <dbReference type="EMBL" id="RPA31743.1"/>
    </source>
</evidence>
<dbReference type="AlphaFoldDB" id="A0A3N4E102"/>
<evidence type="ECO:0000256" key="1">
    <source>
        <dbReference type="SAM" id="MobiDB-lite"/>
    </source>
</evidence>
<dbReference type="Pfam" id="PF12118">
    <property type="entry name" value="SprA-related"/>
    <property type="match status" value="1"/>
</dbReference>
<reference evidence="5" key="2">
    <citation type="submission" date="2018-11" db="EMBL/GenBank/DDBJ databases">
        <title>Shewanella sp. R106.</title>
        <authorList>
            <person name="Hwang Y.J."/>
            <person name="Hwang C.Y."/>
        </authorList>
    </citation>
    <scope>NUCLEOTIDE SEQUENCE [LARGE SCALE GENOMIC DNA]</scope>
    <source>
        <strain evidence="5">R106</strain>
    </source>
</reference>
<dbReference type="EMBL" id="CP034073">
    <property type="protein sequence ID" value="AZG36054.1"/>
    <property type="molecule type" value="Genomic_DNA"/>
</dbReference>
<dbReference type="KEGG" id="spsr:EGC80_15005"/>
<feature type="compositionally biased region" description="Low complexity" evidence="1">
    <location>
        <begin position="38"/>
        <end position="57"/>
    </location>
</feature>
<organism evidence="3 5">
    <name type="scientific">Shewanella psychromarinicola</name>
    <dbReference type="NCBI Taxonomy" id="2487742"/>
    <lineage>
        <taxon>Bacteria</taxon>
        <taxon>Pseudomonadati</taxon>
        <taxon>Pseudomonadota</taxon>
        <taxon>Gammaproteobacteria</taxon>
        <taxon>Alteromonadales</taxon>
        <taxon>Shewanellaceae</taxon>
        <taxon>Shewanella</taxon>
    </lineage>
</organism>
<evidence type="ECO:0000313" key="5">
    <source>
        <dbReference type="Proteomes" id="UP000278855"/>
    </source>
</evidence>
<feature type="region of interest" description="Disordered" evidence="1">
    <location>
        <begin position="181"/>
        <end position="228"/>
    </location>
</feature>
<reference evidence="2 4" key="1">
    <citation type="submission" date="2018-11" db="EMBL/GenBank/DDBJ databases">
        <title>Shewanella sp. M2.</title>
        <authorList>
            <person name="Hwang Y.J."/>
            <person name="Hwang C.Y."/>
        </authorList>
    </citation>
    <scope>NUCLEOTIDE SEQUENCE [LARGE SCALE GENOMIC DNA]</scope>
    <source>
        <strain evidence="2 4">M2</strain>
    </source>
</reference>
<feature type="compositionally biased region" description="Polar residues" evidence="1">
    <location>
        <begin position="25"/>
        <end position="37"/>
    </location>
</feature>
<feature type="region of interest" description="Disordered" evidence="1">
    <location>
        <begin position="25"/>
        <end position="57"/>
    </location>
</feature>
<dbReference type="RefSeq" id="WP_124013044.1">
    <property type="nucleotide sequence ID" value="NZ_CP034073.1"/>
</dbReference>
<feature type="compositionally biased region" description="Polar residues" evidence="1">
    <location>
        <begin position="203"/>
        <end position="228"/>
    </location>
</feature>
<dbReference type="EMBL" id="RKKB01000004">
    <property type="protein sequence ID" value="RPA31743.1"/>
    <property type="molecule type" value="Genomic_DNA"/>
</dbReference>
<evidence type="ECO:0008006" key="6">
    <source>
        <dbReference type="Google" id="ProtNLM"/>
    </source>
</evidence>
<dbReference type="OrthoDB" id="9812722at2"/>
<feature type="region of interest" description="Disordered" evidence="1">
    <location>
        <begin position="378"/>
        <end position="425"/>
    </location>
</feature>
<dbReference type="InterPro" id="IPR021973">
    <property type="entry name" value="SprA-related"/>
</dbReference>
<name>A0A3N4E102_9GAMM</name>
<evidence type="ECO:0000313" key="4">
    <source>
        <dbReference type="Proteomes" id="UP000273778"/>
    </source>
</evidence>
<evidence type="ECO:0000313" key="2">
    <source>
        <dbReference type="EMBL" id="AZG36054.1"/>
    </source>
</evidence>
<accession>A0A3N4E102</accession>
<reference evidence="3" key="3">
    <citation type="submission" date="2018-11" db="EMBL/GenBank/DDBJ databases">
        <authorList>
            <person name="Hwang Y.J."/>
            <person name="Hwang C.Y."/>
        </authorList>
    </citation>
    <scope>NUCLEOTIDE SEQUENCE</scope>
    <source>
        <strain evidence="3">R106</strain>
    </source>
</reference>
<keyword evidence="4" id="KW-1185">Reference proteome</keyword>
<protein>
    <recommendedName>
        <fullName evidence="6">SprA-related family protein</fullName>
    </recommendedName>
</protein>
<proteinExistence type="predicted"/>
<dbReference type="Proteomes" id="UP000278855">
    <property type="component" value="Unassembled WGS sequence"/>
</dbReference>
<gene>
    <name evidence="3" type="ORF">EGC77_12490</name>
    <name evidence="2" type="ORF">EGC80_15005</name>
</gene>
<dbReference type="Proteomes" id="UP000273778">
    <property type="component" value="Chromosome"/>
</dbReference>
<sequence>MSALMVSANTGSVINAAQINHRNSLSAPEAQTTGSQATSSQVSSTKISSSKISSTQTNNAQINNAQVNTTQAITTKSIDTQSAAVQSNWVNNSLVNNSSLKSSSNSIQAAATSTFNASKDLKVNLPSTDTQPGFSSSISDKNDIQSKKNVGADPLHSYHFKSGPLNLAGVLNRSQTQVPAPGVVAPTSVGTGISTSTSKSDTANTQQPAVNHINKPSVSSATPINDTAGTALLDDSKATAEPQASNTQDEAAAKQVEQKVATKQQQIERAETIQIDQLTQRDTEVKTHEKAHAAIGGSLAQSPSYQYEKGPDGRRYVVDGEVNIDVSTVDGDSQATLSKMQKVYAAAMAPVQPSMADIHVAAQALKNINDANQELIQQSQQNTGSTQKSQNTSESGNLFTASDNQSGSTSITHSHNPITPNSRTLTINDTLGADETNMNLLSSRRPLSAEQGHLTVANETVVKGTHKAEINSARQIEIYV</sequence>